<accession>B1WWZ0</accession>
<protein>
    <recommendedName>
        <fullName evidence="3">Addiction module component</fullName>
    </recommendedName>
</protein>
<organism evidence="1 2">
    <name type="scientific">Crocosphaera subtropica (strain ATCC 51142 / BH68)</name>
    <name type="common">Cyanothece sp. (strain ATCC 51142)</name>
    <dbReference type="NCBI Taxonomy" id="43989"/>
    <lineage>
        <taxon>Bacteria</taxon>
        <taxon>Bacillati</taxon>
        <taxon>Cyanobacteriota</taxon>
        <taxon>Cyanophyceae</taxon>
        <taxon>Oscillatoriophycideae</taxon>
        <taxon>Chroococcales</taxon>
        <taxon>Aphanothecaceae</taxon>
        <taxon>Crocosphaera</taxon>
        <taxon>Crocosphaera subtropica</taxon>
    </lineage>
</organism>
<evidence type="ECO:0000313" key="1">
    <source>
        <dbReference type="EMBL" id="ACB52459.1"/>
    </source>
</evidence>
<sequence>MTELLEKVITELKKLPPDQQDAIASRWMDELKDEQQWTEKFESTTDEQWDKIADLVRQEISNGETTPLDKVFPVNS</sequence>
<evidence type="ECO:0000313" key="2">
    <source>
        <dbReference type="Proteomes" id="UP000001203"/>
    </source>
</evidence>
<dbReference type="RefSeq" id="WP_009547433.1">
    <property type="nucleotide sequence ID" value="NC_010546.1"/>
</dbReference>
<reference evidence="1 2" key="1">
    <citation type="journal article" date="2008" name="Proc. Natl. Acad. Sci. U.S.A.">
        <title>The genome of Cyanothece 51142, a unicellular diazotrophic cyanobacterium important in the marine nitrogen cycle.</title>
        <authorList>
            <person name="Welsh E.A."/>
            <person name="Liberton M."/>
            <person name="Stoeckel J."/>
            <person name="Loh T."/>
            <person name="Elvitigala T."/>
            <person name="Wang C."/>
            <person name="Wollam A."/>
            <person name="Fulton R.S."/>
            <person name="Clifton S.W."/>
            <person name="Jacobs J.M."/>
            <person name="Aurora R."/>
            <person name="Ghosh B.K."/>
            <person name="Sherman L.A."/>
            <person name="Smith R.D."/>
            <person name="Wilson R.K."/>
            <person name="Pakrasi H.B."/>
        </authorList>
    </citation>
    <scope>NUCLEOTIDE SEQUENCE [LARGE SCALE GENOMIC DNA]</scope>
    <source>
        <strain evidence="2">ATCC 51142 / BH68</strain>
    </source>
</reference>
<evidence type="ECO:0008006" key="3">
    <source>
        <dbReference type="Google" id="ProtNLM"/>
    </source>
</evidence>
<gene>
    <name evidence="1" type="ordered locus">cce_3111</name>
</gene>
<dbReference type="KEGG" id="cyt:cce_3111"/>
<dbReference type="EMBL" id="CP000806">
    <property type="protein sequence ID" value="ACB52459.1"/>
    <property type="molecule type" value="Genomic_DNA"/>
</dbReference>
<proteinExistence type="predicted"/>
<dbReference type="HOGENOM" id="CLU_189892_0_0_3"/>
<dbReference type="Proteomes" id="UP000001203">
    <property type="component" value="Chromosome circular"/>
</dbReference>
<keyword evidence="2" id="KW-1185">Reference proteome</keyword>
<dbReference type="OrthoDB" id="5524515at2"/>
<dbReference type="AlphaFoldDB" id="B1WWZ0"/>
<dbReference type="STRING" id="43989.cce_3111"/>
<name>B1WWZ0_CROS5</name>
<dbReference type="eggNOG" id="ENOG5032Y8S">
    <property type="taxonomic scope" value="Bacteria"/>
</dbReference>